<dbReference type="NCBIfam" id="TIGR00857">
    <property type="entry name" value="pyrC_multi"/>
    <property type="match status" value="1"/>
</dbReference>
<dbReference type="InterPro" id="IPR011059">
    <property type="entry name" value="Metal-dep_hydrolase_composite"/>
</dbReference>
<dbReference type="InterPro" id="IPR050138">
    <property type="entry name" value="DHOase/Allantoinase_Hydrolase"/>
</dbReference>
<dbReference type="GO" id="GO:0004151">
    <property type="term" value="F:dihydroorotase activity"/>
    <property type="evidence" value="ECO:0007669"/>
    <property type="project" value="UniProtKB-EC"/>
</dbReference>
<dbReference type="GO" id="GO:0006221">
    <property type="term" value="P:pyrimidine nucleotide biosynthetic process"/>
    <property type="evidence" value="ECO:0007669"/>
    <property type="project" value="UniProtKB-KW"/>
</dbReference>
<gene>
    <name evidence="3" type="ORF">C7B77_28705</name>
</gene>
<dbReference type="GO" id="GO:0004038">
    <property type="term" value="F:allantoinase activity"/>
    <property type="evidence" value="ECO:0007669"/>
    <property type="project" value="TreeGrafter"/>
</dbReference>
<name>A0A2T1F591_9CYAN</name>
<dbReference type="InterPro" id="IPR004722">
    <property type="entry name" value="DHOase"/>
</dbReference>
<evidence type="ECO:0000256" key="1">
    <source>
        <dbReference type="ARBA" id="ARBA00022975"/>
    </source>
</evidence>
<keyword evidence="4" id="KW-1185">Reference proteome</keyword>
<dbReference type="GO" id="GO:0006145">
    <property type="term" value="P:purine nucleobase catabolic process"/>
    <property type="evidence" value="ECO:0007669"/>
    <property type="project" value="TreeGrafter"/>
</dbReference>
<organism evidence="3 4">
    <name type="scientific">Chamaesiphon polymorphus CCALA 037</name>
    <dbReference type="NCBI Taxonomy" id="2107692"/>
    <lineage>
        <taxon>Bacteria</taxon>
        <taxon>Bacillati</taxon>
        <taxon>Cyanobacteriota</taxon>
        <taxon>Cyanophyceae</taxon>
        <taxon>Gomontiellales</taxon>
        <taxon>Chamaesiphonaceae</taxon>
        <taxon>Chamaesiphon</taxon>
    </lineage>
</organism>
<evidence type="ECO:0000313" key="3">
    <source>
        <dbReference type="EMBL" id="PSB40173.1"/>
    </source>
</evidence>
<feature type="domain" description="Dihydroorotase catalytic" evidence="2">
    <location>
        <begin position="68"/>
        <end position="257"/>
    </location>
</feature>
<dbReference type="EMBL" id="PVWO01000727">
    <property type="protein sequence ID" value="PSB40173.1"/>
    <property type="molecule type" value="Genomic_DNA"/>
</dbReference>
<dbReference type="Gene3D" id="2.30.40.10">
    <property type="entry name" value="Urease, subunit C, domain 1"/>
    <property type="match status" value="1"/>
</dbReference>
<proteinExistence type="predicted"/>
<keyword evidence="1" id="KW-0665">Pyrimidine biosynthesis</keyword>
<dbReference type="SUPFAM" id="SSF51556">
    <property type="entry name" value="Metallo-dependent hydrolases"/>
    <property type="match status" value="1"/>
</dbReference>
<accession>A0A2T1F591</accession>
<evidence type="ECO:0000313" key="4">
    <source>
        <dbReference type="Proteomes" id="UP000238937"/>
    </source>
</evidence>
<protein>
    <submittedName>
        <fullName evidence="3">Dihydroorotase</fullName>
        <ecNumber evidence="3">3.5.2.3</ecNumber>
    </submittedName>
</protein>
<dbReference type="GO" id="GO:0046872">
    <property type="term" value="F:metal ion binding"/>
    <property type="evidence" value="ECO:0007669"/>
    <property type="project" value="InterPro"/>
</dbReference>
<keyword evidence="3" id="KW-0378">Hydrolase</keyword>
<comment type="caution">
    <text evidence="3">The sequence shown here is derived from an EMBL/GenBank/DDBJ whole genome shotgun (WGS) entry which is preliminary data.</text>
</comment>
<dbReference type="Gene3D" id="3.20.20.140">
    <property type="entry name" value="Metal-dependent hydrolases"/>
    <property type="match status" value="1"/>
</dbReference>
<dbReference type="GO" id="GO:0005737">
    <property type="term" value="C:cytoplasm"/>
    <property type="evidence" value="ECO:0007669"/>
    <property type="project" value="TreeGrafter"/>
</dbReference>
<dbReference type="InterPro" id="IPR032466">
    <property type="entry name" value="Metal_Hydrolase"/>
</dbReference>
<dbReference type="CDD" id="cd01317">
    <property type="entry name" value="DHOase_IIa"/>
    <property type="match status" value="1"/>
</dbReference>
<dbReference type="Proteomes" id="UP000238937">
    <property type="component" value="Unassembled WGS sequence"/>
</dbReference>
<dbReference type="NCBIfam" id="NF005614">
    <property type="entry name" value="PRK07369.1"/>
    <property type="match status" value="1"/>
</dbReference>
<dbReference type="RefSeq" id="WP_106313123.1">
    <property type="nucleotide sequence ID" value="NZ_PVWO01000727.1"/>
</dbReference>
<dbReference type="EC" id="3.5.2.3" evidence="3"/>
<reference evidence="3 4" key="1">
    <citation type="submission" date="2018-03" db="EMBL/GenBank/DDBJ databases">
        <title>The ancient ancestry and fast evolution of plastids.</title>
        <authorList>
            <person name="Moore K.R."/>
            <person name="Magnabosco C."/>
            <person name="Momper L."/>
            <person name="Gold D.A."/>
            <person name="Bosak T."/>
            <person name="Fournier G.P."/>
        </authorList>
    </citation>
    <scope>NUCLEOTIDE SEQUENCE [LARGE SCALE GENOMIC DNA]</scope>
    <source>
        <strain evidence="3 4">CCALA 037</strain>
    </source>
</reference>
<evidence type="ECO:0000259" key="2">
    <source>
        <dbReference type="Pfam" id="PF12890"/>
    </source>
</evidence>
<dbReference type="PANTHER" id="PTHR43668:SF2">
    <property type="entry name" value="ALLANTOINASE"/>
    <property type="match status" value="1"/>
</dbReference>
<dbReference type="AlphaFoldDB" id="A0A2T1F591"/>
<dbReference type="Pfam" id="PF12890">
    <property type="entry name" value="DHOase"/>
    <property type="match status" value="1"/>
</dbReference>
<dbReference type="OrthoDB" id="9765462at2"/>
<dbReference type="PANTHER" id="PTHR43668">
    <property type="entry name" value="ALLANTOINASE"/>
    <property type="match status" value="1"/>
</dbReference>
<sequence>MNQLFQQIRIFAPTSVSEDSSSQPSPGSAVRLEERVADILVIDGIMEEVVATTQLPHDLKITPGRDTILAPGLVDLYSHSGTPGHEERESLASLLASAQAGGFVSVNILPDTLPALDRSSSITSLDREYHQIADRIPNCPQLGYWGALTEGVEGKTMTELAELATTNITGWADGRAIANLALTRRLLEYLQPFHRPIGLYALDRSLRGNGIARAGVAALKYGLPVDPVSSETAALAATIEIIADIGTPVHLMRISTRRGVEIVAAAKQRGVPITASTTWLHLLADTSDVATYNPNFKLDPPLGTSDDRLALIEGIKTGVIDAISIDHHAYTYEEKTVAFGEAPPGAIGLELALPLLWQQLVVPGTLSARELWTALSINPARCLYQSPPTQFILFEPQAAWTATKTSLKSLSHNTAWLGREIIGKVSCEYSGATFR</sequence>
<dbReference type="InterPro" id="IPR024403">
    <property type="entry name" value="DHOase_cat"/>
</dbReference>